<dbReference type="PANTHER" id="PTHR23501:SF59">
    <property type="entry name" value="MAJOR FACILITATOR SUPERFAMILY (MFS) PROFILE DOMAIN-CONTAINING PROTEIN-RELATED"/>
    <property type="match status" value="1"/>
</dbReference>
<dbReference type="GO" id="GO:0022857">
    <property type="term" value="F:transmembrane transporter activity"/>
    <property type="evidence" value="ECO:0007669"/>
    <property type="project" value="InterPro"/>
</dbReference>
<gene>
    <name evidence="7" type="ORF">MGU_11236</name>
</gene>
<evidence type="ECO:0000256" key="6">
    <source>
        <dbReference type="SAM" id="Phobius"/>
    </source>
</evidence>
<comment type="caution">
    <text evidence="7">The sequence shown here is derived from an EMBL/GenBank/DDBJ whole genome shotgun (WGS) entry which is preliminary data.</text>
</comment>
<comment type="subcellular location">
    <subcellularLocation>
        <location evidence="1">Membrane</location>
        <topology evidence="1">Multi-pass membrane protein</topology>
    </subcellularLocation>
</comment>
<evidence type="ECO:0000313" key="7">
    <source>
        <dbReference type="EMBL" id="KID81394.1"/>
    </source>
</evidence>
<dbReference type="Pfam" id="PF06609">
    <property type="entry name" value="TRI12"/>
    <property type="match status" value="1"/>
</dbReference>
<evidence type="ECO:0000256" key="4">
    <source>
        <dbReference type="ARBA" id="ARBA00022989"/>
    </source>
</evidence>
<dbReference type="OrthoDB" id="10021397at2759"/>
<evidence type="ECO:0000256" key="1">
    <source>
        <dbReference type="ARBA" id="ARBA00004141"/>
    </source>
</evidence>
<dbReference type="Proteomes" id="UP000031192">
    <property type="component" value="Unassembled WGS sequence"/>
</dbReference>
<protein>
    <submittedName>
        <fullName evidence="7">MFS general substrate transporter-like protein</fullName>
    </submittedName>
</protein>
<name>A0A0B4HPN3_METGA</name>
<evidence type="ECO:0000313" key="8">
    <source>
        <dbReference type="Proteomes" id="UP000031192"/>
    </source>
</evidence>
<keyword evidence="4 6" id="KW-1133">Transmembrane helix</keyword>
<keyword evidence="3 6" id="KW-0812">Transmembrane</keyword>
<dbReference type="SUPFAM" id="SSF103473">
    <property type="entry name" value="MFS general substrate transporter"/>
    <property type="match status" value="1"/>
</dbReference>
<keyword evidence="8" id="KW-1185">Reference proteome</keyword>
<proteinExistence type="predicted"/>
<sequence length="299" mass="32679">MVLSLRIKNLPVLWTVVLTQVDWAGDIMFIGATTSFLVGLTFGGTMYEWSSWRTMTPIVVGAVGLAGFYAYEYYIKAANPCVPPHVFSNRTSRAAFYMVVFSRHSRHEPGADGGRLLAFYVPAYPGSAVVGIILSKTGRYRPLHAVGFVLSTLGPGLNVLLDKDTIADAVGRSFLLPTLLPAVLASLPEKDVVSATGMYSFFRSFGYVWGITIPSIMFKNRFDVVSYQISDPAVRSALGGGRAPELSTGAFVQALPQPVKSQVLDAYLETPVDSRRSGTVPWRLGPQDSSQWRLKNMCH</sequence>
<dbReference type="InterPro" id="IPR036259">
    <property type="entry name" value="MFS_trans_sf"/>
</dbReference>
<dbReference type="AlphaFoldDB" id="A0A0B4HPN3"/>
<evidence type="ECO:0000256" key="2">
    <source>
        <dbReference type="ARBA" id="ARBA00022448"/>
    </source>
</evidence>
<dbReference type="HOGENOM" id="CLU_000960_22_0_1"/>
<keyword evidence="5 6" id="KW-0472">Membrane</keyword>
<evidence type="ECO:0000256" key="5">
    <source>
        <dbReference type="ARBA" id="ARBA00023136"/>
    </source>
</evidence>
<dbReference type="EMBL" id="AZNH01000152">
    <property type="protein sequence ID" value="KID81394.1"/>
    <property type="molecule type" value="Genomic_DNA"/>
</dbReference>
<dbReference type="InterPro" id="IPR010573">
    <property type="entry name" value="MFS_Str1/Tri12-like"/>
</dbReference>
<keyword evidence="2" id="KW-0813">Transport</keyword>
<feature type="transmembrane region" description="Helical" evidence="6">
    <location>
        <begin position="54"/>
        <end position="71"/>
    </location>
</feature>
<feature type="transmembrane region" description="Helical" evidence="6">
    <location>
        <begin position="23"/>
        <end position="42"/>
    </location>
</feature>
<accession>A0A0B4HPN3</accession>
<evidence type="ECO:0000256" key="3">
    <source>
        <dbReference type="ARBA" id="ARBA00022692"/>
    </source>
</evidence>
<dbReference type="GO" id="GO:0005886">
    <property type="term" value="C:plasma membrane"/>
    <property type="evidence" value="ECO:0007669"/>
    <property type="project" value="TreeGrafter"/>
</dbReference>
<organism evidence="7 8">
    <name type="scientific">Metarhizium guizhouense (strain ARSEF 977)</name>
    <dbReference type="NCBI Taxonomy" id="1276136"/>
    <lineage>
        <taxon>Eukaryota</taxon>
        <taxon>Fungi</taxon>
        <taxon>Dikarya</taxon>
        <taxon>Ascomycota</taxon>
        <taxon>Pezizomycotina</taxon>
        <taxon>Sordariomycetes</taxon>
        <taxon>Hypocreomycetidae</taxon>
        <taxon>Hypocreales</taxon>
        <taxon>Clavicipitaceae</taxon>
        <taxon>Metarhizium</taxon>
    </lineage>
</organism>
<reference evidence="7 8" key="1">
    <citation type="journal article" date="2014" name="Proc. Natl. Acad. Sci. U.S.A.">
        <title>Trajectory and genomic determinants of fungal-pathogen speciation and host adaptation.</title>
        <authorList>
            <person name="Hu X."/>
            <person name="Xiao G."/>
            <person name="Zheng P."/>
            <person name="Shang Y."/>
            <person name="Su Y."/>
            <person name="Zhang X."/>
            <person name="Liu X."/>
            <person name="Zhan S."/>
            <person name="St Leger R.J."/>
            <person name="Wang C."/>
        </authorList>
    </citation>
    <scope>NUCLEOTIDE SEQUENCE [LARGE SCALE GENOMIC DNA]</scope>
    <source>
        <strain evidence="7 8">ARSEF 977</strain>
    </source>
</reference>
<dbReference type="PANTHER" id="PTHR23501">
    <property type="entry name" value="MAJOR FACILITATOR SUPERFAMILY"/>
    <property type="match status" value="1"/>
</dbReference>